<reference evidence="5 6" key="1">
    <citation type="submission" date="2013-12" db="EMBL/GenBank/DDBJ databases">
        <authorList>
            <person name="Stott M."/>
        </authorList>
    </citation>
    <scope>NUCLEOTIDE SEQUENCE [LARGE SCALE GENOMIC DNA]</scope>
    <source>
        <strain evidence="5 6">K22</strain>
    </source>
</reference>
<dbReference type="EMBL" id="CBXV010000004">
    <property type="protein sequence ID" value="CDM64916.1"/>
    <property type="molecule type" value="Genomic_DNA"/>
</dbReference>
<comment type="similarity">
    <text evidence="4">Belongs to the FliW family.</text>
</comment>
<sequence length="144" mass="16005">MPEVKIQGASLAYEESDVINFAEGLIGLPRLRRMVLVKQTDVEPFLWLVPLDDERLAFLVVDPRALFPGYAPSFPAELRDRIGLGEDEKPLMLSIVVVGRDLRSSTVNLRAPLIISPRSMRGTQVVLTESDYRVDHPLPVALAA</sequence>
<dbReference type="Gene3D" id="2.30.290.10">
    <property type="entry name" value="BH3618-like"/>
    <property type="match status" value="1"/>
</dbReference>
<evidence type="ECO:0000256" key="4">
    <source>
        <dbReference type="HAMAP-Rule" id="MF_01185"/>
    </source>
</evidence>
<comment type="function">
    <text evidence="4">Acts as an anti-CsrA protein, binds CsrA and prevents it from repressing translation of its target genes, one of which is flagellin. Binds to flagellin and participates in the assembly of the flagellum.</text>
</comment>
<dbReference type="GO" id="GO:0044780">
    <property type="term" value="P:bacterial-type flagellum assembly"/>
    <property type="evidence" value="ECO:0007669"/>
    <property type="project" value="UniProtKB-UniRule"/>
</dbReference>
<dbReference type="AlphaFoldDB" id="A0A0B6WUZ3"/>
<dbReference type="HAMAP" id="MF_01185">
    <property type="entry name" value="FliW"/>
    <property type="match status" value="1"/>
</dbReference>
<organism evidence="5 6">
    <name type="scientific">Pyrinomonas methylaliphatogenes</name>
    <dbReference type="NCBI Taxonomy" id="454194"/>
    <lineage>
        <taxon>Bacteria</taxon>
        <taxon>Pseudomonadati</taxon>
        <taxon>Acidobacteriota</taxon>
        <taxon>Blastocatellia</taxon>
        <taxon>Blastocatellales</taxon>
        <taxon>Pyrinomonadaceae</taxon>
        <taxon>Pyrinomonas</taxon>
    </lineage>
</organism>
<dbReference type="PANTHER" id="PTHR39190:SF1">
    <property type="entry name" value="FLAGELLAR ASSEMBLY FACTOR FLIW"/>
    <property type="match status" value="1"/>
</dbReference>
<name>A0A0B6WUZ3_9BACT</name>
<evidence type="ECO:0000256" key="3">
    <source>
        <dbReference type="ARBA" id="ARBA00022845"/>
    </source>
</evidence>
<dbReference type="PANTHER" id="PTHR39190">
    <property type="entry name" value="FLAGELLAR ASSEMBLY FACTOR FLIW"/>
    <property type="match status" value="1"/>
</dbReference>
<evidence type="ECO:0000256" key="1">
    <source>
        <dbReference type="ARBA" id="ARBA00022490"/>
    </source>
</evidence>
<protein>
    <recommendedName>
        <fullName evidence="4">Flagellar assembly factor FliW</fullName>
    </recommendedName>
</protein>
<keyword evidence="1 4" id="KW-0963">Cytoplasm</keyword>
<gene>
    <name evidence="4" type="primary">fliW</name>
    <name evidence="5" type="ORF">PYK22_00911</name>
</gene>
<evidence type="ECO:0000313" key="5">
    <source>
        <dbReference type="EMBL" id="CDM64916.1"/>
    </source>
</evidence>
<dbReference type="InterPro" id="IPR024046">
    <property type="entry name" value="Flagellar_assmbl_FliW_dom_sf"/>
</dbReference>
<keyword evidence="3 4" id="KW-0810">Translation regulation</keyword>
<evidence type="ECO:0000256" key="2">
    <source>
        <dbReference type="ARBA" id="ARBA00022795"/>
    </source>
</evidence>
<keyword evidence="2 4" id="KW-1005">Bacterial flagellum biogenesis</keyword>
<proteinExistence type="inferred from homology"/>
<keyword evidence="4" id="KW-0143">Chaperone</keyword>
<evidence type="ECO:0000313" key="6">
    <source>
        <dbReference type="Proteomes" id="UP000031518"/>
    </source>
</evidence>
<comment type="subcellular location">
    <subcellularLocation>
        <location evidence="4">Cytoplasm</location>
    </subcellularLocation>
</comment>
<keyword evidence="6" id="KW-1185">Reference proteome</keyword>
<dbReference type="GO" id="GO:0006417">
    <property type="term" value="P:regulation of translation"/>
    <property type="evidence" value="ECO:0007669"/>
    <property type="project" value="UniProtKB-KW"/>
</dbReference>
<dbReference type="InterPro" id="IPR003775">
    <property type="entry name" value="Flagellar_assembly_factor_FliW"/>
</dbReference>
<dbReference type="SUPFAM" id="SSF141457">
    <property type="entry name" value="BH3618-like"/>
    <property type="match status" value="1"/>
</dbReference>
<comment type="subunit">
    <text evidence="4">Interacts with translational regulator CsrA and flagellin(s).</text>
</comment>
<dbReference type="OrthoDB" id="129646at2"/>
<dbReference type="Pfam" id="PF02623">
    <property type="entry name" value="FliW"/>
    <property type="match status" value="1"/>
</dbReference>
<dbReference type="GO" id="GO:0005737">
    <property type="term" value="C:cytoplasm"/>
    <property type="evidence" value="ECO:0007669"/>
    <property type="project" value="UniProtKB-SubCell"/>
</dbReference>
<dbReference type="Proteomes" id="UP000031518">
    <property type="component" value="Unassembled WGS sequence"/>
</dbReference>
<dbReference type="STRING" id="454194.PYK22_00911"/>
<dbReference type="RefSeq" id="WP_041974969.1">
    <property type="nucleotide sequence ID" value="NZ_CBXV010000004.1"/>
</dbReference>
<accession>A0A0B6WUZ3</accession>
<reference evidence="5 6" key="2">
    <citation type="submission" date="2015-01" db="EMBL/GenBank/DDBJ databases">
        <title>Complete genome sequence of Pyrinomonas methylaliphatogenes type strain K22T.</title>
        <authorList>
            <person name="Lee K.C.Y."/>
            <person name="Power J.F."/>
            <person name="Dunfield P.F."/>
            <person name="Morgan X.C."/>
            <person name="Huttenhower C."/>
            <person name="Stott M.B."/>
        </authorList>
    </citation>
    <scope>NUCLEOTIDE SEQUENCE [LARGE SCALE GENOMIC DNA]</scope>
    <source>
        <strain evidence="5 6">K22</strain>
    </source>
</reference>